<dbReference type="InterPro" id="IPR013216">
    <property type="entry name" value="Methyltransf_11"/>
</dbReference>
<dbReference type="GO" id="GO:0008757">
    <property type="term" value="F:S-adenosylmethionine-dependent methyltransferase activity"/>
    <property type="evidence" value="ECO:0007669"/>
    <property type="project" value="InterPro"/>
</dbReference>
<gene>
    <name evidence="2" type="ORF">PoB_003916200</name>
</gene>
<dbReference type="InterPro" id="IPR050508">
    <property type="entry name" value="Methyltransf_Superfamily"/>
</dbReference>
<sequence>MQKDEATPTDKWDSYDFMEKRLYNPELTWEESQSLYDQWARDGSYDKTLGNQPTVYNAPLAFREDMIDLFPDKTAVRVLDVACGTGLLGQALHDLGYTNIDGLDPSVGSIEVARKKGIYTKFYTCKIGGDTPVPIPDNTYDAVCMSGAFVRGHLPLSALTEIIRIAKPGGYFINCMRQDFLTSVPEYANKYVQHQ</sequence>
<evidence type="ECO:0000313" key="3">
    <source>
        <dbReference type="Proteomes" id="UP000735302"/>
    </source>
</evidence>
<evidence type="ECO:0000313" key="2">
    <source>
        <dbReference type="EMBL" id="GFO12657.1"/>
    </source>
</evidence>
<reference evidence="2 3" key="1">
    <citation type="journal article" date="2021" name="Elife">
        <title>Chloroplast acquisition without the gene transfer in kleptoplastic sea slugs, Plakobranchus ocellatus.</title>
        <authorList>
            <person name="Maeda T."/>
            <person name="Takahashi S."/>
            <person name="Yoshida T."/>
            <person name="Shimamura S."/>
            <person name="Takaki Y."/>
            <person name="Nagai Y."/>
            <person name="Toyoda A."/>
            <person name="Suzuki Y."/>
            <person name="Arimoto A."/>
            <person name="Ishii H."/>
            <person name="Satoh N."/>
            <person name="Nishiyama T."/>
            <person name="Hasebe M."/>
            <person name="Maruyama T."/>
            <person name="Minagawa J."/>
            <person name="Obokata J."/>
            <person name="Shigenobu S."/>
        </authorList>
    </citation>
    <scope>NUCLEOTIDE SEQUENCE [LARGE SCALE GENOMIC DNA]</scope>
</reference>
<keyword evidence="3" id="KW-1185">Reference proteome</keyword>
<comment type="caution">
    <text evidence="2">The sequence shown here is derived from an EMBL/GenBank/DDBJ whole genome shotgun (WGS) entry which is preliminary data.</text>
</comment>
<evidence type="ECO:0000259" key="1">
    <source>
        <dbReference type="Pfam" id="PF08241"/>
    </source>
</evidence>
<dbReference type="EMBL" id="BLXT01004436">
    <property type="protein sequence ID" value="GFO12657.1"/>
    <property type="molecule type" value="Genomic_DNA"/>
</dbReference>
<proteinExistence type="predicted"/>
<accession>A0AAV4B039</accession>
<dbReference type="PANTHER" id="PTHR42912">
    <property type="entry name" value="METHYLTRANSFERASE"/>
    <property type="match status" value="1"/>
</dbReference>
<dbReference type="Pfam" id="PF08241">
    <property type="entry name" value="Methyltransf_11"/>
    <property type="match status" value="1"/>
</dbReference>
<protein>
    <submittedName>
        <fullName evidence="2">Williams-Beuren syndrome chromosomal region 27 protein</fullName>
    </submittedName>
</protein>
<organism evidence="2 3">
    <name type="scientific">Plakobranchus ocellatus</name>
    <dbReference type="NCBI Taxonomy" id="259542"/>
    <lineage>
        <taxon>Eukaryota</taxon>
        <taxon>Metazoa</taxon>
        <taxon>Spiralia</taxon>
        <taxon>Lophotrochozoa</taxon>
        <taxon>Mollusca</taxon>
        <taxon>Gastropoda</taxon>
        <taxon>Heterobranchia</taxon>
        <taxon>Euthyneura</taxon>
        <taxon>Panpulmonata</taxon>
        <taxon>Sacoglossa</taxon>
        <taxon>Placobranchoidea</taxon>
        <taxon>Plakobranchidae</taxon>
        <taxon>Plakobranchus</taxon>
    </lineage>
</organism>
<dbReference type="InterPro" id="IPR029063">
    <property type="entry name" value="SAM-dependent_MTases_sf"/>
</dbReference>
<dbReference type="SUPFAM" id="SSF53335">
    <property type="entry name" value="S-adenosyl-L-methionine-dependent methyltransferases"/>
    <property type="match status" value="1"/>
</dbReference>
<dbReference type="Gene3D" id="3.40.50.150">
    <property type="entry name" value="Vaccinia Virus protein VP39"/>
    <property type="match status" value="1"/>
</dbReference>
<dbReference type="Proteomes" id="UP000735302">
    <property type="component" value="Unassembled WGS sequence"/>
</dbReference>
<dbReference type="CDD" id="cd02440">
    <property type="entry name" value="AdoMet_MTases"/>
    <property type="match status" value="1"/>
</dbReference>
<dbReference type="AlphaFoldDB" id="A0AAV4B039"/>
<name>A0AAV4B039_9GAST</name>
<feature type="domain" description="Methyltransferase type 11" evidence="1">
    <location>
        <begin position="79"/>
        <end position="173"/>
    </location>
</feature>